<keyword evidence="8 9" id="KW-0961">Cell wall biogenesis/degradation</keyword>
<evidence type="ECO:0000256" key="2">
    <source>
        <dbReference type="ARBA" id="ARBA00005992"/>
    </source>
</evidence>
<comment type="similarity">
    <text evidence="2">Belongs to the YkuD family.</text>
</comment>
<dbReference type="Pfam" id="PF01471">
    <property type="entry name" value="PG_binding_1"/>
    <property type="match status" value="1"/>
</dbReference>
<sequence length="211" mass="22972">MQLRFLIPAHRFVEAWLNEDESRPIVAEIQRLLAGYGLYAGEAHGCYDAATAGAVSRFQELRGLKPTGRFDPVTYCQLLTPAATADIRPVAAVDRAAAFLPRAKIHITKSTRSLTLYDGNTALRQYPVAIGKPSTPTPEGNYAIATKILNPGGILGSRWMGLNFDAYGIHGTTAPWKIGQMVSNGCIRMHNANVEELFHLVAVGCPVIIRN</sequence>
<evidence type="ECO:0000256" key="8">
    <source>
        <dbReference type="ARBA" id="ARBA00023316"/>
    </source>
</evidence>
<comment type="caution">
    <text evidence="11">The sequence shown here is derived from an EMBL/GenBank/DDBJ whole genome shotgun (WGS) entry which is preliminary data.</text>
</comment>
<dbReference type="PANTHER" id="PTHR30582">
    <property type="entry name" value="L,D-TRANSPEPTIDASE"/>
    <property type="match status" value="1"/>
</dbReference>
<feature type="active site" description="Nucleophile" evidence="9">
    <location>
        <position position="186"/>
    </location>
</feature>
<evidence type="ECO:0000256" key="7">
    <source>
        <dbReference type="ARBA" id="ARBA00022984"/>
    </source>
</evidence>
<dbReference type="CDD" id="cd16913">
    <property type="entry name" value="YkuD_like"/>
    <property type="match status" value="1"/>
</dbReference>
<evidence type="ECO:0000256" key="9">
    <source>
        <dbReference type="PROSITE-ProRule" id="PRU01373"/>
    </source>
</evidence>
<dbReference type="InterPro" id="IPR036365">
    <property type="entry name" value="PGBD-like_sf"/>
</dbReference>
<feature type="active site" description="Proton donor/acceptor" evidence="9">
    <location>
        <position position="170"/>
    </location>
</feature>
<evidence type="ECO:0000256" key="5">
    <source>
        <dbReference type="ARBA" id="ARBA00022801"/>
    </source>
</evidence>
<evidence type="ECO:0000256" key="1">
    <source>
        <dbReference type="ARBA" id="ARBA00004752"/>
    </source>
</evidence>
<organism evidence="11 12">
    <name type="scientific">Anaeroselena agilis</name>
    <dbReference type="NCBI Taxonomy" id="3063788"/>
    <lineage>
        <taxon>Bacteria</taxon>
        <taxon>Bacillati</taxon>
        <taxon>Bacillota</taxon>
        <taxon>Negativicutes</taxon>
        <taxon>Acetonemataceae</taxon>
        <taxon>Anaeroselena</taxon>
    </lineage>
</organism>
<dbReference type="PANTHER" id="PTHR30582:SF24">
    <property type="entry name" value="L,D-TRANSPEPTIDASE ERFK_SRFK-RELATED"/>
    <property type="match status" value="1"/>
</dbReference>
<evidence type="ECO:0000313" key="11">
    <source>
        <dbReference type="EMBL" id="MDT8903700.1"/>
    </source>
</evidence>
<dbReference type="InterPro" id="IPR036366">
    <property type="entry name" value="PGBDSf"/>
</dbReference>
<proteinExistence type="inferred from homology"/>
<keyword evidence="7 9" id="KW-0573">Peptidoglycan synthesis</keyword>
<dbReference type="SUPFAM" id="SSF141523">
    <property type="entry name" value="L,D-transpeptidase catalytic domain-like"/>
    <property type="match status" value="1"/>
</dbReference>
<dbReference type="InterPro" id="IPR005490">
    <property type="entry name" value="LD_TPept_cat_dom"/>
</dbReference>
<keyword evidence="4" id="KW-0808">Transferase</keyword>
<reference evidence="11 12" key="1">
    <citation type="submission" date="2023-07" db="EMBL/GenBank/DDBJ databases">
        <title>The novel representative of Negativicutes class, Anaeroselena agilis gen. nov. sp. nov.</title>
        <authorList>
            <person name="Prokofeva M.I."/>
            <person name="Elcheninov A.G."/>
            <person name="Klyukina A."/>
            <person name="Kublanov I.V."/>
            <person name="Frolov E.N."/>
            <person name="Podosokorskaya O.A."/>
        </authorList>
    </citation>
    <scope>NUCLEOTIDE SEQUENCE [LARGE SCALE GENOMIC DNA]</scope>
    <source>
        <strain evidence="11 12">4137-cl</strain>
    </source>
</reference>
<dbReference type="InterPro" id="IPR002477">
    <property type="entry name" value="Peptidoglycan-bd-like"/>
</dbReference>
<accession>A0ABU3P4X8</accession>
<gene>
    <name evidence="11" type="ORF">Q4T40_20930</name>
</gene>
<keyword evidence="12" id="KW-1185">Reference proteome</keyword>
<dbReference type="InterPro" id="IPR038063">
    <property type="entry name" value="Transpep_catalytic_dom"/>
</dbReference>
<dbReference type="InterPro" id="IPR050979">
    <property type="entry name" value="LD-transpeptidase"/>
</dbReference>
<evidence type="ECO:0000259" key="10">
    <source>
        <dbReference type="PROSITE" id="PS52029"/>
    </source>
</evidence>
<keyword evidence="3" id="KW-0328">Glycosyltransferase</keyword>
<dbReference type="Gene3D" id="1.10.101.10">
    <property type="entry name" value="PGBD-like superfamily/PGBD"/>
    <property type="match status" value="1"/>
</dbReference>
<evidence type="ECO:0000256" key="3">
    <source>
        <dbReference type="ARBA" id="ARBA00022676"/>
    </source>
</evidence>
<protein>
    <submittedName>
        <fullName evidence="11">L,D-transpeptidase family protein</fullName>
    </submittedName>
</protein>
<name>A0ABU3P4X8_9FIRM</name>
<dbReference type="Proteomes" id="UP001254848">
    <property type="component" value="Unassembled WGS sequence"/>
</dbReference>
<dbReference type="EMBL" id="JAUOZS010000001">
    <property type="protein sequence ID" value="MDT8903700.1"/>
    <property type="molecule type" value="Genomic_DNA"/>
</dbReference>
<keyword evidence="5" id="KW-0378">Hydrolase</keyword>
<evidence type="ECO:0000256" key="4">
    <source>
        <dbReference type="ARBA" id="ARBA00022679"/>
    </source>
</evidence>
<feature type="domain" description="L,D-TPase catalytic" evidence="10">
    <location>
        <begin position="103"/>
        <end position="210"/>
    </location>
</feature>
<dbReference type="Pfam" id="PF03734">
    <property type="entry name" value="YkuD"/>
    <property type="match status" value="1"/>
</dbReference>
<dbReference type="PROSITE" id="PS52029">
    <property type="entry name" value="LD_TPASE"/>
    <property type="match status" value="1"/>
</dbReference>
<dbReference type="Gene3D" id="2.40.440.10">
    <property type="entry name" value="L,D-transpeptidase catalytic domain-like"/>
    <property type="match status" value="1"/>
</dbReference>
<dbReference type="SUPFAM" id="SSF47090">
    <property type="entry name" value="PGBD-like"/>
    <property type="match status" value="1"/>
</dbReference>
<dbReference type="RefSeq" id="WP_413782148.1">
    <property type="nucleotide sequence ID" value="NZ_JAUOZS010000001.1"/>
</dbReference>
<evidence type="ECO:0000256" key="6">
    <source>
        <dbReference type="ARBA" id="ARBA00022960"/>
    </source>
</evidence>
<evidence type="ECO:0000313" key="12">
    <source>
        <dbReference type="Proteomes" id="UP001254848"/>
    </source>
</evidence>
<keyword evidence="6 9" id="KW-0133">Cell shape</keyword>
<comment type="pathway">
    <text evidence="1 9">Cell wall biogenesis; peptidoglycan biosynthesis.</text>
</comment>